<dbReference type="SUPFAM" id="SSF55326">
    <property type="entry name" value="PurM N-terminal domain-like"/>
    <property type="match status" value="1"/>
</dbReference>
<evidence type="ECO:0000256" key="2">
    <source>
        <dbReference type="HAMAP-Rule" id="MF_02128"/>
    </source>
</evidence>
<evidence type="ECO:0000259" key="3">
    <source>
        <dbReference type="Pfam" id="PF00586"/>
    </source>
</evidence>
<feature type="binding site" evidence="2">
    <location>
        <position position="264"/>
    </location>
    <ligand>
        <name>substrate</name>
    </ligand>
</feature>
<dbReference type="Gene3D" id="3.90.650.10">
    <property type="entry name" value="PurM-like C-terminal domain"/>
    <property type="match status" value="1"/>
</dbReference>
<feature type="binding site" evidence="2">
    <location>
        <position position="78"/>
    </location>
    <ligand>
        <name>Mg(2+)</name>
        <dbReference type="ChEBI" id="CHEBI:18420"/>
        <label>4</label>
    </ligand>
</feature>
<dbReference type="GO" id="GO:0000287">
    <property type="term" value="F:magnesium ion binding"/>
    <property type="evidence" value="ECO:0007669"/>
    <property type="project" value="UniProtKB-UniRule"/>
</dbReference>
<dbReference type="GO" id="GO:0009229">
    <property type="term" value="P:thiamine diphosphate biosynthetic process"/>
    <property type="evidence" value="ECO:0007669"/>
    <property type="project" value="UniProtKB-UniRule"/>
</dbReference>
<dbReference type="Pfam" id="PF02769">
    <property type="entry name" value="AIRS_C"/>
    <property type="match status" value="1"/>
</dbReference>
<name>A0A2N7WR12_9BURK</name>
<dbReference type="NCBIfam" id="TIGR01379">
    <property type="entry name" value="thiL"/>
    <property type="match status" value="1"/>
</dbReference>
<accession>A0A2N7WR12</accession>
<dbReference type="GO" id="GO:0009030">
    <property type="term" value="F:thiamine-phosphate kinase activity"/>
    <property type="evidence" value="ECO:0007669"/>
    <property type="project" value="UniProtKB-UniRule"/>
</dbReference>
<dbReference type="Pfam" id="PF00586">
    <property type="entry name" value="AIRS"/>
    <property type="match status" value="1"/>
</dbReference>
<dbReference type="RefSeq" id="WP_102631781.1">
    <property type="nucleotide sequence ID" value="NZ_CADIJZ010000003.1"/>
</dbReference>
<dbReference type="AlphaFoldDB" id="A0A2N7WR12"/>
<reference evidence="6 7" key="1">
    <citation type="submission" date="2018-01" db="EMBL/GenBank/DDBJ databases">
        <title>Whole genome analyses suggest that Burkholderia sensu lato contains two further novel genera in the rhizoxinica-symbiotica group Mycetohabitans gen. nov., and Trinickia gen. nov.: implications for the evolution of diazotrophy and nodulation in the Burkholderiaceae.</title>
        <authorList>
            <person name="Estrada-de los Santos P."/>
            <person name="Palmer M."/>
            <person name="Chavez-Ramirez B."/>
            <person name="Beukes C."/>
            <person name="Steenkamp E.T."/>
            <person name="Hirsch A.M."/>
            <person name="Manyaka P."/>
            <person name="Maluk M."/>
            <person name="Lafos M."/>
            <person name="Crook M."/>
            <person name="Gross E."/>
            <person name="Simon M.F."/>
            <person name="Bueno dos Reis Junior F."/>
            <person name="Poole P.S."/>
            <person name="Venter S.N."/>
            <person name="James E.K."/>
        </authorList>
    </citation>
    <scope>NUCLEOTIDE SEQUENCE [LARGE SCALE GENOMIC DNA]</scope>
    <source>
        <strain evidence="6 7">WSM 3937</strain>
    </source>
</reference>
<dbReference type="GO" id="GO:0009228">
    <property type="term" value="P:thiamine biosynthetic process"/>
    <property type="evidence" value="ECO:0007669"/>
    <property type="project" value="UniProtKB-KW"/>
</dbReference>
<gene>
    <name evidence="2 5" type="primary">thiL</name>
    <name evidence="6" type="ORF">C0Z16_08780</name>
    <name evidence="5" type="ORF">LMG27174_01106</name>
</gene>
<comment type="caution">
    <text evidence="2">Lacks conserved residue(s) required for the propagation of feature annotation.</text>
</comment>
<feature type="binding site" evidence="2">
    <location>
        <position position="149"/>
    </location>
    <ligand>
        <name>ATP</name>
        <dbReference type="ChEBI" id="CHEBI:30616"/>
    </ligand>
</feature>
<evidence type="ECO:0000259" key="4">
    <source>
        <dbReference type="Pfam" id="PF02769"/>
    </source>
</evidence>
<feature type="binding site" evidence="2">
    <location>
        <position position="78"/>
    </location>
    <ligand>
        <name>Mg(2+)</name>
        <dbReference type="ChEBI" id="CHEBI:18420"/>
        <label>2</label>
    </ligand>
</feature>
<dbReference type="EMBL" id="PNXY01000005">
    <property type="protein sequence ID" value="PMS31867.1"/>
    <property type="molecule type" value="Genomic_DNA"/>
</dbReference>
<keyword evidence="2 5" id="KW-0808">Transferase</keyword>
<keyword evidence="2" id="KW-0547">Nucleotide-binding</keyword>
<organism evidence="5 8">
    <name type="scientific">Paraburkholderia rhynchosiae</name>
    <dbReference type="NCBI Taxonomy" id="487049"/>
    <lineage>
        <taxon>Bacteria</taxon>
        <taxon>Pseudomonadati</taxon>
        <taxon>Pseudomonadota</taxon>
        <taxon>Betaproteobacteria</taxon>
        <taxon>Burkholderiales</taxon>
        <taxon>Burkholderiaceae</taxon>
        <taxon>Paraburkholderia</taxon>
    </lineage>
</organism>
<keyword evidence="2" id="KW-0479">Metal-binding</keyword>
<feature type="binding site" evidence="2">
    <location>
        <position position="50"/>
    </location>
    <ligand>
        <name>Mg(2+)</name>
        <dbReference type="ChEBI" id="CHEBI:18420"/>
        <label>1</label>
    </ligand>
</feature>
<feature type="domain" description="PurM-like C-terminal" evidence="4">
    <location>
        <begin position="153"/>
        <end position="299"/>
    </location>
</feature>
<evidence type="ECO:0000313" key="8">
    <source>
        <dbReference type="Proteomes" id="UP000494205"/>
    </source>
</evidence>
<feature type="binding site" evidence="2">
    <location>
        <position position="326"/>
    </location>
    <ligand>
        <name>substrate</name>
    </ligand>
</feature>
<comment type="miscellaneous">
    <text evidence="2">Reaction mechanism of ThiL seems to utilize a direct, inline transfer of the gamma-phosphate of ATP to TMP rather than a phosphorylated enzyme intermediate.</text>
</comment>
<dbReference type="SUPFAM" id="SSF56042">
    <property type="entry name" value="PurM C-terminal domain-like"/>
    <property type="match status" value="1"/>
</dbReference>
<keyword evidence="7" id="KW-1185">Reference proteome</keyword>
<dbReference type="HAMAP" id="MF_02128">
    <property type="entry name" value="TMP_kinase"/>
    <property type="match status" value="1"/>
</dbReference>
<dbReference type="EC" id="2.7.4.16" evidence="2"/>
<evidence type="ECO:0000313" key="5">
    <source>
        <dbReference type="EMBL" id="CAB3649843.1"/>
    </source>
</evidence>
<keyword evidence="2" id="KW-0460">Magnesium</keyword>
<dbReference type="GO" id="GO:0005524">
    <property type="term" value="F:ATP binding"/>
    <property type="evidence" value="ECO:0007669"/>
    <property type="project" value="UniProtKB-UniRule"/>
</dbReference>
<sequence length="332" mass="34886">MLSEFSLIERFFSRRAARQSSAVESGSLGIGDDCALLAPRSGEMLAISTDMLVEGRHFFADIDPEALGHKALAVNLSDLAAMGAQPQAFTLAFSLPKADEAWLAAFSEGLFAVAERHGCALIGGDTTGGPLNLCITVFGSVPPRAALRRDAAQAGDDIWVSGTLGDARAGLGIRRGEWTADAADAAVFRRVLERPEPRVALGLALRGVAHAALDVSDGLAGDLQHILDRSNMRATVDADAVPRSAALRRLSLDTQRRCTLAGGDDYELCFTAPPAARDAIQAAGHKAGVPVSRIGTISALQTAADRPAIDWRDTAGAPLTLTLQGFDHFHAN</sequence>
<keyword evidence="2" id="KW-0067">ATP-binding</keyword>
<dbReference type="InterPro" id="IPR036921">
    <property type="entry name" value="PurM-like_N_sf"/>
</dbReference>
<comment type="function">
    <text evidence="2">Catalyzes the ATP-dependent phosphorylation of thiamine-monophosphate (TMP) to form thiamine-pyrophosphate (TPP), the active form of vitamin B1.</text>
</comment>
<dbReference type="Proteomes" id="UP000235659">
    <property type="component" value="Unassembled WGS sequence"/>
</dbReference>
<dbReference type="Proteomes" id="UP000494205">
    <property type="component" value="Unassembled WGS sequence"/>
</dbReference>
<dbReference type="OrthoDB" id="9802811at2"/>
<feature type="binding site" evidence="2">
    <location>
        <position position="216"/>
    </location>
    <ligand>
        <name>ATP</name>
        <dbReference type="ChEBI" id="CHEBI:30616"/>
    </ligand>
</feature>
<comment type="similarity">
    <text evidence="2">Belongs to the thiamine-monophosphate kinase family.</text>
</comment>
<reference evidence="5 8" key="2">
    <citation type="submission" date="2020-04" db="EMBL/GenBank/DDBJ databases">
        <authorList>
            <person name="De Canck E."/>
        </authorList>
    </citation>
    <scope>NUCLEOTIDE SEQUENCE [LARGE SCALE GENOMIC DNA]</scope>
    <source>
        <strain evidence="5 8">LMG 27174</strain>
    </source>
</reference>
<proteinExistence type="inferred from homology"/>
<keyword evidence="2 5" id="KW-0418">Kinase</keyword>
<feature type="binding site" evidence="2">
    <location>
        <begin position="124"/>
        <end position="125"/>
    </location>
    <ligand>
        <name>ATP</name>
        <dbReference type="ChEBI" id="CHEBI:30616"/>
    </ligand>
</feature>
<feature type="binding site" evidence="2">
    <location>
        <position position="48"/>
    </location>
    <ligand>
        <name>Mg(2+)</name>
        <dbReference type="ChEBI" id="CHEBI:18420"/>
        <label>4</label>
    </ligand>
</feature>
<dbReference type="UniPathway" id="UPA00060">
    <property type="reaction ID" value="UER00142"/>
</dbReference>
<evidence type="ECO:0000256" key="1">
    <source>
        <dbReference type="ARBA" id="ARBA00022977"/>
    </source>
</evidence>
<feature type="binding site" evidence="2">
    <location>
        <position position="49"/>
    </location>
    <ligand>
        <name>Mg(2+)</name>
        <dbReference type="ChEBI" id="CHEBI:18420"/>
        <label>1</label>
    </ligand>
</feature>
<feature type="binding site" evidence="2">
    <location>
        <position position="57"/>
    </location>
    <ligand>
        <name>substrate</name>
    </ligand>
</feature>
<dbReference type="PANTHER" id="PTHR30270">
    <property type="entry name" value="THIAMINE-MONOPHOSPHATE KINASE"/>
    <property type="match status" value="1"/>
</dbReference>
<feature type="binding site" evidence="2">
    <location>
        <position position="50"/>
    </location>
    <ligand>
        <name>Mg(2+)</name>
        <dbReference type="ChEBI" id="CHEBI:18420"/>
        <label>2</label>
    </ligand>
</feature>
<feature type="binding site" evidence="2">
    <location>
        <position position="33"/>
    </location>
    <ligand>
        <name>Mg(2+)</name>
        <dbReference type="ChEBI" id="CHEBI:18420"/>
        <label>4</label>
    </ligand>
</feature>
<feature type="binding site" evidence="2">
    <location>
        <position position="214"/>
    </location>
    <ligand>
        <name>Mg(2+)</name>
        <dbReference type="ChEBI" id="CHEBI:18420"/>
        <label>3</label>
    </ligand>
</feature>
<feature type="binding site" evidence="2">
    <location>
        <position position="78"/>
    </location>
    <ligand>
        <name>Mg(2+)</name>
        <dbReference type="ChEBI" id="CHEBI:18420"/>
        <label>3</label>
    </ligand>
</feature>
<feature type="binding site" evidence="2">
    <location>
        <position position="125"/>
    </location>
    <ligand>
        <name>Mg(2+)</name>
        <dbReference type="ChEBI" id="CHEBI:18420"/>
        <label>1</label>
    </ligand>
</feature>
<feature type="binding site" evidence="2">
    <location>
        <position position="33"/>
    </location>
    <ligand>
        <name>Mg(2+)</name>
        <dbReference type="ChEBI" id="CHEBI:18420"/>
        <label>3</label>
    </ligand>
</feature>
<dbReference type="InterPro" id="IPR036676">
    <property type="entry name" value="PurM-like_C_sf"/>
</dbReference>
<comment type="catalytic activity">
    <reaction evidence="2">
        <text>thiamine phosphate + ATP = thiamine diphosphate + ADP</text>
        <dbReference type="Rhea" id="RHEA:15913"/>
        <dbReference type="ChEBI" id="CHEBI:30616"/>
        <dbReference type="ChEBI" id="CHEBI:37575"/>
        <dbReference type="ChEBI" id="CHEBI:58937"/>
        <dbReference type="ChEBI" id="CHEBI:456216"/>
        <dbReference type="EC" id="2.7.4.16"/>
    </reaction>
</comment>
<dbReference type="CDD" id="cd02194">
    <property type="entry name" value="ThiL"/>
    <property type="match status" value="1"/>
</dbReference>
<dbReference type="InterPro" id="IPR006283">
    <property type="entry name" value="ThiL-like"/>
</dbReference>
<feature type="domain" description="PurM-like N-terminal" evidence="3">
    <location>
        <begin position="31"/>
        <end position="141"/>
    </location>
</feature>
<feature type="binding site" evidence="2">
    <location>
        <position position="217"/>
    </location>
    <ligand>
        <name>Mg(2+)</name>
        <dbReference type="ChEBI" id="CHEBI:18420"/>
        <label>5</label>
    </ligand>
</feature>
<comment type="pathway">
    <text evidence="2">Cofactor biosynthesis; thiamine diphosphate biosynthesis; thiamine diphosphate from thiamine phosphate: step 1/1.</text>
</comment>
<keyword evidence="1 2" id="KW-0784">Thiamine biosynthesis</keyword>
<dbReference type="InterPro" id="IPR016188">
    <property type="entry name" value="PurM-like_N"/>
</dbReference>
<dbReference type="EMBL" id="CADIJZ010000003">
    <property type="protein sequence ID" value="CAB3649843.1"/>
    <property type="molecule type" value="Genomic_DNA"/>
</dbReference>
<dbReference type="PIRSF" id="PIRSF005303">
    <property type="entry name" value="Thiam_monoph_kin"/>
    <property type="match status" value="1"/>
</dbReference>
<dbReference type="InterPro" id="IPR010918">
    <property type="entry name" value="PurM-like_C_dom"/>
</dbReference>
<evidence type="ECO:0000313" key="7">
    <source>
        <dbReference type="Proteomes" id="UP000235659"/>
    </source>
</evidence>
<protein>
    <recommendedName>
        <fullName evidence="2">Thiamine-monophosphate kinase</fullName>
        <shortName evidence="2">TMP kinase</shortName>
        <shortName evidence="2">Thiamine-phosphate kinase</shortName>
        <ecNumber evidence="2">2.7.4.16</ecNumber>
    </recommendedName>
</protein>
<dbReference type="PANTHER" id="PTHR30270:SF0">
    <property type="entry name" value="THIAMINE-MONOPHOSPHATE KINASE"/>
    <property type="match status" value="1"/>
</dbReference>
<dbReference type="Gene3D" id="3.30.1330.10">
    <property type="entry name" value="PurM-like, N-terminal domain"/>
    <property type="match status" value="1"/>
</dbReference>
<evidence type="ECO:0000313" key="6">
    <source>
        <dbReference type="EMBL" id="PMS31867.1"/>
    </source>
</evidence>